<comment type="subcellular location">
    <subcellularLocation>
        <location evidence="3">Cytoplasm</location>
    </subcellularLocation>
    <subcellularLocation>
        <location evidence="1">Mitochondrion</location>
    </subcellularLocation>
    <subcellularLocation>
        <location evidence="2">Nucleus</location>
        <location evidence="2">PML body</location>
    </subcellularLocation>
</comment>
<feature type="compositionally biased region" description="Acidic residues" evidence="17">
    <location>
        <begin position="218"/>
        <end position="249"/>
    </location>
</feature>
<feature type="compositionally biased region" description="Basic and acidic residues" evidence="17">
    <location>
        <begin position="936"/>
        <end position="947"/>
    </location>
</feature>
<feature type="compositionally biased region" description="Acidic residues" evidence="17">
    <location>
        <begin position="1048"/>
        <end position="1057"/>
    </location>
</feature>
<dbReference type="PANTHER" id="PTHR16088">
    <property type="entry name" value="YY1 ASSOCIATED PROTEIN-RELATED"/>
    <property type="match status" value="1"/>
</dbReference>
<feature type="region of interest" description="Disordered" evidence="17">
    <location>
        <begin position="912"/>
        <end position="959"/>
    </location>
</feature>
<proteinExistence type="predicted"/>
<keyword evidence="11" id="KW-0010">Activator</keyword>
<keyword evidence="20" id="KW-1185">Reference proteome</keyword>
<dbReference type="SMART" id="SM00717">
    <property type="entry name" value="SANT"/>
    <property type="match status" value="2"/>
</dbReference>
<feature type="region of interest" description="Disordered" evidence="17">
    <location>
        <begin position="214"/>
        <end position="270"/>
    </location>
</feature>
<feature type="region of interest" description="Disordered" evidence="17">
    <location>
        <begin position="850"/>
        <end position="874"/>
    </location>
</feature>
<dbReference type="GO" id="GO:0008625">
    <property type="term" value="P:extrinsic apoptotic signaling pathway via death domain receptors"/>
    <property type="evidence" value="ECO:0007669"/>
    <property type="project" value="UniProtKB-ARBA"/>
</dbReference>
<feature type="compositionally biased region" description="Basic and acidic residues" evidence="17">
    <location>
        <begin position="99"/>
        <end position="111"/>
    </location>
</feature>
<keyword evidence="9" id="KW-0805">Transcription regulation</keyword>
<feature type="compositionally biased region" description="Polar residues" evidence="17">
    <location>
        <begin position="988"/>
        <end position="1000"/>
    </location>
</feature>
<feature type="compositionally biased region" description="Pro residues" evidence="17">
    <location>
        <begin position="863"/>
        <end position="874"/>
    </location>
</feature>
<evidence type="ECO:0000256" key="16">
    <source>
        <dbReference type="ARBA" id="ARBA00078515"/>
    </source>
</evidence>
<keyword evidence="4" id="KW-0963">Cytoplasm</keyword>
<feature type="region of interest" description="Disordered" evidence="17">
    <location>
        <begin position="392"/>
        <end position="417"/>
    </location>
</feature>
<keyword evidence="13" id="KW-0539">Nucleus</keyword>
<evidence type="ECO:0000256" key="6">
    <source>
        <dbReference type="ARBA" id="ARBA00022553"/>
    </source>
</evidence>
<evidence type="ECO:0000256" key="13">
    <source>
        <dbReference type="ARBA" id="ARBA00023242"/>
    </source>
</evidence>
<gene>
    <name evidence="19" type="ORF">MMEN_LOCUS6012</name>
</gene>
<keyword evidence="6" id="KW-0597">Phosphoprotein</keyword>
<sequence length="1363" mass="153615">MNPVRKRLKLSPSKPEQSPNSTSSSRAAQSLTLPENDCHDASLLLPPAPASDGARGEDEEEGYLLVEEDTTDSSLIITMDDSQMEVKAARRKTVKKRRRAEDEDEKCKTSETEEEETGVEVEIDRQLDQSLETKSRQHNLTTVNVRNIIHEVITNEHVVAMMKAAINETEAVPPFEPKMTRSKFKEVVEKGVVIPTWNISPIKKSSDLNKAPQFVDIPLDEEDSSDEEYRPDDEEEDETTEDTFQESDMESSASSPRGSRLNRVDEDSCSPWQTSRVQFRRFKAGSMGPPPPPKALPPKAVTDSTFLEKLHAVEEELADCLEPFQPLSESENEAGVMAYRTRSKRPLRDVPLGRLEAELRAPDITPDMYDSSSTHEDREWTDWLRGLMSSDVDNEEECDDEDDPEYNFLAEIDEPDKEDYRDDKAVRITKKEVNELMEELFETLKEDLAGQEVDDEGHDEEEEPLEETQTAQANPFEEQHSVGPSDNEPDEPITELRTVRQHLALIRKRRQTNTMCKKLAECQEPYTLKLNAQQMRRLQQQLQQHVQLLTQIHLLTSPVTRLHSEAETTRQFLFELDMLAQRGELIRSAGHPTFCSAFRASNLQGALNLLEELRQNPITYQPQPRLPDARGHMRCFPVLPAELAWLFATRPVFLYPELLPCASLDPALYCPRRTAAFTPAEDCLLVLGLRNMEGSCDPPKLVSQFLLRKTLVQVRRRILQCCRPGFPNNIVKAFRYQQVLWSMPVACHHVDPDEQRPPVEREERVMPLWLMRSLPVIYPTIKHFNCPSGSAPEAPPSCRRGKARQSHLAFLRSSSTSSFPPGTKYPPRLPTNLDFRRMGFVALQQPLPEASSDSCALSDNPVNVPPPSPPHPLSPPRVLLQRLLLTRTDTPADGTTASAVSMEIVEQIRRHSRTLAGLRRRRPSAPPPAAGKPRLNQKETRRSHDEATAPPPEITAPFQEMGKDVISINNEEGVVQEEGDILLALSESSPSATGSVTNNDDPADHKETQSESEQEVTVLPSKGDKNADDGGTSSDESVVQLQEKQSSEETEEDDEDDQRQSEDRVFAQDYLQRVCQAVQVCPGLSEQLLQVLDEYTAAAPPKAPELLYDTLSRLLTQWPQLLKDFAAFLNRRQARRCGLVGGVTVTQRGSTWIWIQPLKRNPSGQMLEQQLFERSRRLLRHLGRSLGESSSLYQEVVSLLQGSSAPSTEDMAKVSSLLRNHPDLHAEVQDFFQRLHTSSSPVATCSKTTKMDSAKRVDTQAGSDKEAEEKRRAVCAKNITMTPTGEKVVVWNREADRTILTACQQRGANRKTFRQVSTQLGNKTVQQVQLRFEDLMKLFHSSSKNSTLSSVGQPNRREDAVPD</sequence>
<keyword evidence="8" id="KW-0007">Acetylation</keyword>
<evidence type="ECO:0000256" key="7">
    <source>
        <dbReference type="ARBA" id="ARBA00022703"/>
    </source>
</evidence>
<feature type="domain" description="Myb-like" evidence="18">
    <location>
        <begin position="1287"/>
        <end position="1338"/>
    </location>
</feature>
<evidence type="ECO:0000313" key="19">
    <source>
        <dbReference type="EMBL" id="CAG5886912.1"/>
    </source>
</evidence>
<dbReference type="PANTHER" id="PTHR16088:SF3">
    <property type="entry name" value="GON-4-LIKE PROTEIN"/>
    <property type="match status" value="1"/>
</dbReference>
<comment type="caution">
    <text evidence="19">The sequence shown here is derived from an EMBL/GenBank/DDBJ whole genome shotgun (WGS) entry which is preliminary data.</text>
</comment>
<keyword evidence="10" id="KW-0496">Mitochondrion</keyword>
<evidence type="ECO:0000256" key="9">
    <source>
        <dbReference type="ARBA" id="ARBA00023015"/>
    </source>
</evidence>
<feature type="region of interest" description="Disordered" evidence="17">
    <location>
        <begin position="448"/>
        <end position="492"/>
    </location>
</feature>
<keyword evidence="7" id="KW-0053">Apoptosis</keyword>
<evidence type="ECO:0000256" key="10">
    <source>
        <dbReference type="ARBA" id="ARBA00023128"/>
    </source>
</evidence>
<evidence type="ECO:0000313" key="20">
    <source>
        <dbReference type="Proteomes" id="UP000677803"/>
    </source>
</evidence>
<dbReference type="FunFam" id="1.10.10.60:FF:000265">
    <property type="entry name" value="CASP8-associated protein 2 isoform X1"/>
    <property type="match status" value="1"/>
</dbReference>
<dbReference type="GO" id="GO:0005739">
    <property type="term" value="C:mitochondrion"/>
    <property type="evidence" value="ECO:0007669"/>
    <property type="project" value="UniProtKB-SubCell"/>
</dbReference>
<dbReference type="InterPro" id="IPR009057">
    <property type="entry name" value="Homeodomain-like_sf"/>
</dbReference>
<feature type="domain" description="Myb-like" evidence="18">
    <location>
        <begin position="673"/>
        <end position="724"/>
    </location>
</feature>
<feature type="region of interest" description="Disordered" evidence="17">
    <location>
        <begin position="92"/>
        <end position="120"/>
    </location>
</feature>
<name>A0A8S4ARV0_9TELE</name>
<feature type="region of interest" description="Disordered" evidence="17">
    <location>
        <begin position="1243"/>
        <end position="1269"/>
    </location>
</feature>
<protein>
    <recommendedName>
        <fullName evidence="15">CASP8-associated protein 2</fullName>
    </recommendedName>
    <alternativeName>
        <fullName evidence="16">FLICE-associated huge protein</fullName>
    </alternativeName>
</protein>
<dbReference type="CDD" id="cd12202">
    <property type="entry name" value="CASP8AP2"/>
    <property type="match status" value="1"/>
</dbReference>
<feature type="compositionally biased region" description="Basic residues" evidence="17">
    <location>
        <begin position="912"/>
        <end position="923"/>
    </location>
</feature>
<evidence type="ECO:0000259" key="18">
    <source>
        <dbReference type="SMART" id="SM00717"/>
    </source>
</evidence>
<evidence type="ECO:0000256" key="15">
    <source>
        <dbReference type="ARBA" id="ARBA00069865"/>
    </source>
</evidence>
<keyword evidence="14" id="KW-0131">Cell cycle</keyword>
<accession>A0A8S4ARV0</accession>
<dbReference type="InterPro" id="IPR016142">
    <property type="entry name" value="Citrate_synth-like_lrg_a-sub"/>
</dbReference>
<dbReference type="GO" id="GO:0006355">
    <property type="term" value="P:regulation of DNA-templated transcription"/>
    <property type="evidence" value="ECO:0007669"/>
    <property type="project" value="TreeGrafter"/>
</dbReference>
<evidence type="ECO:0000256" key="11">
    <source>
        <dbReference type="ARBA" id="ARBA00023159"/>
    </source>
</evidence>
<evidence type="ECO:0000256" key="12">
    <source>
        <dbReference type="ARBA" id="ARBA00023163"/>
    </source>
</evidence>
<feature type="compositionally biased region" description="Polar residues" evidence="17">
    <location>
        <begin position="14"/>
        <end position="33"/>
    </location>
</feature>
<dbReference type="Pfam" id="PF21227">
    <property type="entry name" value="Myb_DNA-binding_7"/>
    <property type="match status" value="1"/>
</dbReference>
<reference evidence="19" key="1">
    <citation type="submission" date="2021-05" db="EMBL/GenBank/DDBJ databases">
        <authorList>
            <person name="Tigano A."/>
        </authorList>
    </citation>
    <scope>NUCLEOTIDE SEQUENCE</scope>
</reference>
<feature type="region of interest" description="Disordered" evidence="17">
    <location>
        <begin position="1343"/>
        <end position="1363"/>
    </location>
</feature>
<dbReference type="GO" id="GO:0003712">
    <property type="term" value="F:transcription coregulator activity"/>
    <property type="evidence" value="ECO:0007669"/>
    <property type="project" value="TreeGrafter"/>
</dbReference>
<dbReference type="SUPFAM" id="SSF46689">
    <property type="entry name" value="Homeodomain-like"/>
    <property type="match status" value="1"/>
</dbReference>
<keyword evidence="5" id="KW-0678">Repressor</keyword>
<organism evidence="19 20">
    <name type="scientific">Menidia menidia</name>
    <name type="common">Atlantic silverside</name>
    <dbReference type="NCBI Taxonomy" id="238744"/>
    <lineage>
        <taxon>Eukaryota</taxon>
        <taxon>Metazoa</taxon>
        <taxon>Chordata</taxon>
        <taxon>Craniata</taxon>
        <taxon>Vertebrata</taxon>
        <taxon>Euteleostomi</taxon>
        <taxon>Actinopterygii</taxon>
        <taxon>Neopterygii</taxon>
        <taxon>Teleostei</taxon>
        <taxon>Neoteleostei</taxon>
        <taxon>Acanthomorphata</taxon>
        <taxon>Ovalentaria</taxon>
        <taxon>Atherinomorphae</taxon>
        <taxon>Atheriniformes</taxon>
        <taxon>Atherinopsidae</taxon>
        <taxon>Menidiinae</taxon>
        <taxon>Menidia</taxon>
    </lineage>
</organism>
<dbReference type="OrthoDB" id="6257037at2759"/>
<dbReference type="InterPro" id="IPR052435">
    <property type="entry name" value="YY1-Transcr_Regul"/>
</dbReference>
<feature type="compositionally biased region" description="Acidic residues" evidence="17">
    <location>
        <begin position="57"/>
        <end position="69"/>
    </location>
</feature>
<dbReference type="InterPro" id="IPR049257">
    <property type="entry name" value="Gon4l/CASP8AP2_myb-like"/>
</dbReference>
<evidence type="ECO:0000256" key="14">
    <source>
        <dbReference type="ARBA" id="ARBA00023306"/>
    </source>
</evidence>
<evidence type="ECO:0000256" key="4">
    <source>
        <dbReference type="ARBA" id="ARBA00022490"/>
    </source>
</evidence>
<keyword evidence="12" id="KW-0804">Transcription</keyword>
<dbReference type="Proteomes" id="UP000677803">
    <property type="component" value="Unassembled WGS sequence"/>
</dbReference>
<evidence type="ECO:0000256" key="1">
    <source>
        <dbReference type="ARBA" id="ARBA00004173"/>
    </source>
</evidence>
<evidence type="ECO:0000256" key="5">
    <source>
        <dbReference type="ARBA" id="ARBA00022491"/>
    </source>
</evidence>
<evidence type="ECO:0000256" key="3">
    <source>
        <dbReference type="ARBA" id="ARBA00004496"/>
    </source>
</evidence>
<dbReference type="Gene3D" id="1.10.10.60">
    <property type="entry name" value="Homeodomain-like"/>
    <property type="match status" value="1"/>
</dbReference>
<evidence type="ECO:0000256" key="2">
    <source>
        <dbReference type="ARBA" id="ARBA00004322"/>
    </source>
</evidence>
<feature type="region of interest" description="Disordered" evidence="17">
    <location>
        <begin position="1"/>
        <end position="69"/>
    </location>
</feature>
<feature type="region of interest" description="Disordered" evidence="17">
    <location>
        <begin position="988"/>
        <end position="1061"/>
    </location>
</feature>
<evidence type="ECO:0000256" key="8">
    <source>
        <dbReference type="ARBA" id="ARBA00022990"/>
    </source>
</evidence>
<feature type="compositionally biased region" description="Basic and acidic residues" evidence="17">
    <location>
        <begin position="1249"/>
        <end position="1269"/>
    </location>
</feature>
<feature type="compositionally biased region" description="Polar residues" evidence="17">
    <location>
        <begin position="1343"/>
        <end position="1353"/>
    </location>
</feature>
<dbReference type="InterPro" id="IPR001005">
    <property type="entry name" value="SANT/Myb"/>
</dbReference>
<evidence type="ECO:0000256" key="17">
    <source>
        <dbReference type="SAM" id="MobiDB-lite"/>
    </source>
</evidence>
<dbReference type="EMBL" id="CAJRST010005557">
    <property type="protein sequence ID" value="CAG5886912.1"/>
    <property type="molecule type" value="Genomic_DNA"/>
</dbReference>
<dbReference type="GO" id="GO:0016605">
    <property type="term" value="C:PML body"/>
    <property type="evidence" value="ECO:0007669"/>
    <property type="project" value="UniProtKB-SubCell"/>
</dbReference>
<feature type="compositionally biased region" description="Acidic residues" evidence="17">
    <location>
        <begin position="452"/>
        <end position="466"/>
    </location>
</feature>
<dbReference type="Gene3D" id="1.10.580.10">
    <property type="entry name" value="Citrate Synthase, domain 1"/>
    <property type="match status" value="1"/>
</dbReference>